<accession>A0A0E2HGY5</accession>
<organism evidence="6 7">
    <name type="scientific">[Clostridium] clostridioforme 90A8</name>
    <dbReference type="NCBI Taxonomy" id="999408"/>
    <lineage>
        <taxon>Bacteria</taxon>
        <taxon>Bacillati</taxon>
        <taxon>Bacillota</taxon>
        <taxon>Clostridia</taxon>
        <taxon>Lachnospirales</taxon>
        <taxon>Lachnospiraceae</taxon>
        <taxon>Enterocloster</taxon>
    </lineage>
</organism>
<dbReference type="InterPro" id="IPR002941">
    <property type="entry name" value="DNA_methylase_N4/N6"/>
</dbReference>
<sequence length="236" mass="27095">MKLFLGDCLDILPGIQDKSIDMIFTDLPYGTTRNGWDCMIDLKRLWKHYDRIIKDNGCIALWAQSPFDKVLACSNLKMYRYEWIIEKTKGTGHLNAAKMPMKCHENVLIFYKHLPTYNPQITTGHSPVHSYTKHVSDGSNYGKTRTGISGGGSTKRYPRDVLRFKWDTQRERLHPTQKPLEACKYFIRTYTNPGNTVLDSCMGSNTTGVACQELGRKYIGIEKDTVNYRIALDRVD</sequence>
<dbReference type="RefSeq" id="WP_002594615.1">
    <property type="nucleotide sequence ID" value="NZ_KB850991.1"/>
</dbReference>
<dbReference type="GO" id="GO:0008170">
    <property type="term" value="F:N-methyltransferase activity"/>
    <property type="evidence" value="ECO:0007669"/>
    <property type="project" value="InterPro"/>
</dbReference>
<protein>
    <recommendedName>
        <fullName evidence="4">Methyltransferase</fullName>
        <ecNumber evidence="4">2.1.1.-</ecNumber>
    </recommendedName>
</protein>
<keyword evidence="1 6" id="KW-0489">Methyltransferase</keyword>
<comment type="similarity">
    <text evidence="4">Belongs to the N(4)/N(6)-methyltransferase family.</text>
</comment>
<dbReference type="GO" id="GO:0003677">
    <property type="term" value="F:DNA binding"/>
    <property type="evidence" value="ECO:0007669"/>
    <property type="project" value="InterPro"/>
</dbReference>
<dbReference type="SUPFAM" id="SSF53335">
    <property type="entry name" value="S-adenosyl-L-methionine-dependent methyltransferases"/>
    <property type="match status" value="1"/>
</dbReference>
<dbReference type="EMBL" id="AGYR01000064">
    <property type="protein sequence ID" value="ENZ08100.1"/>
    <property type="molecule type" value="Genomic_DNA"/>
</dbReference>
<dbReference type="Proteomes" id="UP000013085">
    <property type="component" value="Unassembled WGS sequence"/>
</dbReference>
<dbReference type="Pfam" id="PF01555">
    <property type="entry name" value="N6_N4_Mtase"/>
    <property type="match status" value="1"/>
</dbReference>
<evidence type="ECO:0000313" key="6">
    <source>
        <dbReference type="EMBL" id="ENZ08100.1"/>
    </source>
</evidence>
<dbReference type="HOGENOM" id="CLU_024927_3_0_9"/>
<evidence type="ECO:0000259" key="5">
    <source>
        <dbReference type="Pfam" id="PF01555"/>
    </source>
</evidence>
<keyword evidence="3" id="KW-0680">Restriction system</keyword>
<dbReference type="PATRIC" id="fig|999408.3.peg.5481"/>
<evidence type="ECO:0000256" key="2">
    <source>
        <dbReference type="ARBA" id="ARBA00022679"/>
    </source>
</evidence>
<name>A0A0E2HGY5_9FIRM</name>
<evidence type="ECO:0000313" key="7">
    <source>
        <dbReference type="Proteomes" id="UP000013085"/>
    </source>
</evidence>
<dbReference type="PRINTS" id="PR00508">
    <property type="entry name" value="S21N4MTFRASE"/>
</dbReference>
<reference evidence="6 7" key="1">
    <citation type="submission" date="2013-01" db="EMBL/GenBank/DDBJ databases">
        <title>The Genome Sequence of Clostridium clostridioforme 90A8.</title>
        <authorList>
            <consortium name="The Broad Institute Genome Sequencing Platform"/>
            <person name="Earl A."/>
            <person name="Ward D."/>
            <person name="Feldgarden M."/>
            <person name="Gevers D."/>
            <person name="Courvalin P."/>
            <person name="Lambert T."/>
            <person name="Walker B."/>
            <person name="Young S.K."/>
            <person name="Zeng Q."/>
            <person name="Gargeya S."/>
            <person name="Fitzgerald M."/>
            <person name="Haas B."/>
            <person name="Abouelleil A."/>
            <person name="Alvarado L."/>
            <person name="Arachchi H.M."/>
            <person name="Berlin A.M."/>
            <person name="Chapman S.B."/>
            <person name="Dewar J."/>
            <person name="Goldberg J."/>
            <person name="Griggs A."/>
            <person name="Gujja S."/>
            <person name="Hansen M."/>
            <person name="Howarth C."/>
            <person name="Imamovic A."/>
            <person name="Larimer J."/>
            <person name="McCowan C."/>
            <person name="Murphy C."/>
            <person name="Neiman D."/>
            <person name="Pearson M."/>
            <person name="Priest M."/>
            <person name="Roberts A."/>
            <person name="Saif S."/>
            <person name="Shea T."/>
            <person name="Sisk P."/>
            <person name="Sykes S."/>
            <person name="Wortman J."/>
            <person name="Nusbaum C."/>
            <person name="Birren B."/>
        </authorList>
    </citation>
    <scope>NUCLEOTIDE SEQUENCE [LARGE SCALE GENOMIC DNA]</scope>
    <source>
        <strain evidence="6 7">90A8</strain>
    </source>
</reference>
<keyword evidence="2" id="KW-0808">Transferase</keyword>
<proteinExistence type="inferred from homology"/>
<evidence type="ECO:0000256" key="4">
    <source>
        <dbReference type="RuleBase" id="RU362026"/>
    </source>
</evidence>
<evidence type="ECO:0000256" key="3">
    <source>
        <dbReference type="ARBA" id="ARBA00022747"/>
    </source>
</evidence>
<dbReference type="GO" id="GO:0032259">
    <property type="term" value="P:methylation"/>
    <property type="evidence" value="ECO:0007669"/>
    <property type="project" value="UniProtKB-KW"/>
</dbReference>
<dbReference type="InterPro" id="IPR029063">
    <property type="entry name" value="SAM-dependent_MTases_sf"/>
</dbReference>
<dbReference type="GO" id="GO:0009307">
    <property type="term" value="P:DNA restriction-modification system"/>
    <property type="evidence" value="ECO:0007669"/>
    <property type="project" value="UniProtKB-KW"/>
</dbReference>
<evidence type="ECO:0000256" key="1">
    <source>
        <dbReference type="ARBA" id="ARBA00022603"/>
    </source>
</evidence>
<dbReference type="EC" id="2.1.1.-" evidence="4"/>
<dbReference type="Gene3D" id="3.40.50.150">
    <property type="entry name" value="Vaccinia Virus protein VP39"/>
    <property type="match status" value="1"/>
</dbReference>
<dbReference type="InterPro" id="IPR001091">
    <property type="entry name" value="RM_Methyltransferase"/>
</dbReference>
<feature type="domain" description="DNA methylase N-4/N-6" evidence="5">
    <location>
        <begin position="20"/>
        <end position="231"/>
    </location>
</feature>
<comment type="caution">
    <text evidence="6">The sequence shown here is derived from an EMBL/GenBank/DDBJ whole genome shotgun (WGS) entry which is preliminary data.</text>
</comment>
<dbReference type="AlphaFoldDB" id="A0A0E2HGY5"/>
<gene>
    <name evidence="6" type="ORF">HMPREF1090_05094</name>
</gene>